<dbReference type="GO" id="GO:0004831">
    <property type="term" value="F:tyrosine-tRNA ligase activity"/>
    <property type="evidence" value="ECO:0007669"/>
    <property type="project" value="UniProtKB-EC"/>
</dbReference>
<protein>
    <recommendedName>
        <fullName evidence="1">tyrosine--tRNA ligase</fullName>
        <ecNumber evidence="1">6.1.1.1</ecNumber>
    </recommendedName>
    <alternativeName>
        <fullName evidence="7">Tyrosyl-tRNA synthetase</fullName>
    </alternativeName>
</protein>
<comment type="similarity">
    <text evidence="9">Belongs to the class-I aminoacyl-tRNA synthetase family.</text>
</comment>
<name>A0A9K3GQ55_9EUKA</name>
<dbReference type="InterPro" id="IPR050489">
    <property type="entry name" value="Tyr-tRNA_synthase"/>
</dbReference>
<dbReference type="EC" id="6.1.1.1" evidence="1"/>
<dbReference type="PANTHER" id="PTHR46264">
    <property type="entry name" value="TYROSINE-TRNA LIGASE"/>
    <property type="match status" value="1"/>
</dbReference>
<dbReference type="InterPro" id="IPR002305">
    <property type="entry name" value="aa-tRNA-synth_Ic"/>
</dbReference>
<dbReference type="AlphaFoldDB" id="A0A9K3GQ55"/>
<dbReference type="GO" id="GO:0005737">
    <property type="term" value="C:cytoplasm"/>
    <property type="evidence" value="ECO:0007669"/>
    <property type="project" value="TreeGrafter"/>
</dbReference>
<keyword evidence="2 9" id="KW-0436">Ligase</keyword>
<accession>A0A9K3GQ55</accession>
<dbReference type="PANTHER" id="PTHR46264:SF4">
    <property type="entry name" value="TYROSINE--TRNA LIGASE, CYTOPLASMIC"/>
    <property type="match status" value="1"/>
</dbReference>
<evidence type="ECO:0000256" key="3">
    <source>
        <dbReference type="ARBA" id="ARBA00022741"/>
    </source>
</evidence>
<dbReference type="SUPFAM" id="SSF52374">
    <property type="entry name" value="Nucleotidylyl transferase"/>
    <property type="match status" value="1"/>
</dbReference>
<dbReference type="GO" id="GO:0006437">
    <property type="term" value="P:tyrosyl-tRNA aminoacylation"/>
    <property type="evidence" value="ECO:0007669"/>
    <property type="project" value="TreeGrafter"/>
</dbReference>
<dbReference type="Pfam" id="PF00579">
    <property type="entry name" value="tRNA-synt_1b"/>
    <property type="match status" value="1"/>
</dbReference>
<dbReference type="GO" id="GO:0005524">
    <property type="term" value="F:ATP binding"/>
    <property type="evidence" value="ECO:0007669"/>
    <property type="project" value="UniProtKB-KW"/>
</dbReference>
<dbReference type="OrthoDB" id="197206at2759"/>
<dbReference type="Proteomes" id="UP000265618">
    <property type="component" value="Unassembled WGS sequence"/>
</dbReference>
<dbReference type="Gene3D" id="3.40.50.620">
    <property type="entry name" value="HUPs"/>
    <property type="match status" value="2"/>
</dbReference>
<comment type="caution">
    <text evidence="10">The sequence shown here is derived from an EMBL/GenBank/DDBJ whole genome shotgun (WGS) entry which is preliminary data.</text>
</comment>
<feature type="non-terminal residue" evidence="10">
    <location>
        <position position="1"/>
    </location>
</feature>
<keyword evidence="6 9" id="KW-0030">Aminoacyl-tRNA synthetase</keyword>
<keyword evidence="3 9" id="KW-0547">Nucleotide-binding</keyword>
<evidence type="ECO:0000313" key="10">
    <source>
        <dbReference type="EMBL" id="GIQ91123.1"/>
    </source>
</evidence>
<evidence type="ECO:0000256" key="5">
    <source>
        <dbReference type="ARBA" id="ARBA00022917"/>
    </source>
</evidence>
<keyword evidence="5 9" id="KW-0648">Protein biosynthesis</keyword>
<evidence type="ECO:0000256" key="9">
    <source>
        <dbReference type="RuleBase" id="RU363036"/>
    </source>
</evidence>
<dbReference type="InterPro" id="IPR014729">
    <property type="entry name" value="Rossmann-like_a/b/a_fold"/>
</dbReference>
<dbReference type="EMBL" id="BDIP01007189">
    <property type="protein sequence ID" value="GIQ91123.1"/>
    <property type="molecule type" value="Genomic_DNA"/>
</dbReference>
<proteinExistence type="inferred from homology"/>
<evidence type="ECO:0000256" key="7">
    <source>
        <dbReference type="ARBA" id="ARBA00033323"/>
    </source>
</evidence>
<sequence>VDVKLWVADWFAMMNNKFGGDLGTIRTCGEYFIHVWRALGLPVDEEPARPGMGRLMTVWSSEAIGGAEGTAYWETVMDIARRNSVTRIGRCGMIMGRKDGADLSAAQIMYPCMQCADIFFLKADICQLGLDQRKVNMLALEYVQQVDK</sequence>
<keyword evidence="11" id="KW-1185">Reference proteome</keyword>
<evidence type="ECO:0000313" key="11">
    <source>
        <dbReference type="Proteomes" id="UP000265618"/>
    </source>
</evidence>
<organism evidence="10 11">
    <name type="scientific">Kipferlia bialata</name>
    <dbReference type="NCBI Taxonomy" id="797122"/>
    <lineage>
        <taxon>Eukaryota</taxon>
        <taxon>Metamonada</taxon>
        <taxon>Carpediemonas-like organisms</taxon>
        <taxon>Kipferlia</taxon>
    </lineage>
</organism>
<feature type="non-terminal residue" evidence="10">
    <location>
        <position position="148"/>
    </location>
</feature>
<gene>
    <name evidence="10" type="ORF">KIPB_014225</name>
</gene>
<keyword evidence="4 9" id="KW-0067">ATP-binding</keyword>
<evidence type="ECO:0000256" key="2">
    <source>
        <dbReference type="ARBA" id="ARBA00022598"/>
    </source>
</evidence>
<evidence type="ECO:0000256" key="4">
    <source>
        <dbReference type="ARBA" id="ARBA00022840"/>
    </source>
</evidence>
<evidence type="ECO:0000256" key="8">
    <source>
        <dbReference type="ARBA" id="ARBA00048248"/>
    </source>
</evidence>
<reference evidence="10 11" key="1">
    <citation type="journal article" date="2018" name="PLoS ONE">
        <title>The draft genome of Kipferlia bialata reveals reductive genome evolution in fornicate parasites.</title>
        <authorList>
            <person name="Tanifuji G."/>
            <person name="Takabayashi S."/>
            <person name="Kume K."/>
            <person name="Takagi M."/>
            <person name="Nakayama T."/>
            <person name="Kamikawa R."/>
            <person name="Inagaki Y."/>
            <person name="Hashimoto T."/>
        </authorList>
    </citation>
    <scope>NUCLEOTIDE SEQUENCE [LARGE SCALE GENOMIC DNA]</scope>
    <source>
        <strain evidence="10">NY0173</strain>
    </source>
</reference>
<comment type="catalytic activity">
    <reaction evidence="8">
        <text>tRNA(Tyr) + L-tyrosine + ATP = L-tyrosyl-tRNA(Tyr) + AMP + diphosphate + H(+)</text>
        <dbReference type="Rhea" id="RHEA:10220"/>
        <dbReference type="Rhea" id="RHEA-COMP:9706"/>
        <dbReference type="Rhea" id="RHEA-COMP:9707"/>
        <dbReference type="ChEBI" id="CHEBI:15378"/>
        <dbReference type="ChEBI" id="CHEBI:30616"/>
        <dbReference type="ChEBI" id="CHEBI:33019"/>
        <dbReference type="ChEBI" id="CHEBI:58315"/>
        <dbReference type="ChEBI" id="CHEBI:78442"/>
        <dbReference type="ChEBI" id="CHEBI:78536"/>
        <dbReference type="ChEBI" id="CHEBI:456215"/>
        <dbReference type="EC" id="6.1.1.1"/>
    </reaction>
</comment>
<evidence type="ECO:0000256" key="1">
    <source>
        <dbReference type="ARBA" id="ARBA00013160"/>
    </source>
</evidence>
<evidence type="ECO:0000256" key="6">
    <source>
        <dbReference type="ARBA" id="ARBA00023146"/>
    </source>
</evidence>